<evidence type="ECO:0000256" key="5">
    <source>
        <dbReference type="ARBA" id="ARBA00022692"/>
    </source>
</evidence>
<dbReference type="GO" id="GO:0005345">
    <property type="term" value="F:purine nucleobase transmembrane transporter activity"/>
    <property type="evidence" value="ECO:0007669"/>
    <property type="project" value="TreeGrafter"/>
</dbReference>
<feature type="transmembrane region" description="Helical" evidence="9">
    <location>
        <begin position="51"/>
        <end position="70"/>
    </location>
</feature>
<keyword evidence="6 8" id="KW-1133">Transmembrane helix</keyword>
<dbReference type="InterPro" id="IPR006043">
    <property type="entry name" value="NCS2"/>
</dbReference>
<reference evidence="10" key="1">
    <citation type="submission" date="2020-08" db="EMBL/GenBank/DDBJ databases">
        <title>Genome public.</title>
        <authorList>
            <person name="Liu C."/>
            <person name="Sun Q."/>
        </authorList>
    </citation>
    <scope>NUCLEOTIDE SEQUENCE</scope>
    <source>
        <strain evidence="10">NSJ-31</strain>
    </source>
</reference>
<gene>
    <name evidence="10" type="ORF">H8711_04400</name>
</gene>
<dbReference type="Proteomes" id="UP000653127">
    <property type="component" value="Unassembled WGS sequence"/>
</dbReference>
<dbReference type="InterPro" id="IPR045018">
    <property type="entry name" value="Azg-like"/>
</dbReference>
<comment type="caution">
    <text evidence="10">The sequence shown here is derived from an EMBL/GenBank/DDBJ whole genome shotgun (WGS) entry which is preliminary data.</text>
</comment>
<keyword evidence="5 8" id="KW-0812">Transmembrane</keyword>
<dbReference type="Pfam" id="PF00860">
    <property type="entry name" value="Xan_ur_permease"/>
    <property type="match status" value="1"/>
</dbReference>
<keyword evidence="7 8" id="KW-0472">Membrane</keyword>
<keyword evidence="3 8" id="KW-0813">Transport</keyword>
<sequence length="466" mass="49460">MLENYFQLKQHGTTVRTEIVAGLTTFFTMAYIIVVNPGMLSMGDGQIYNGVFFATCLSAFIGTMLMAFLAKIPFAQASGMGLNAFFAFTVMPAMVRVTGKELSVVEQYQCALAIVFMSGLLFIVITVIGAREAIVKAIPANVKIAISGGIGLFLAYLGFQNAKIVVADPSTQVALINFSQLGNPEMHVDVMGAILAILGVFIIAALYKLKVKGSILIGIIITAILAYFPFGVATLPENFSINFAAQAKDFWDVSLFRLDFATLFAGKNIASTITTVLVLILSFSMVDMFDTIGTLLGTAGQAGLLDKDGNMPRMKPALLSDAIATASGALLGTSTVTTFVESSSGIAEGGRTGLTSLTTAICFLLALIAAPFVGLIPSVATAPALIFVGALMLSGLKNMNFDDISESIPGFLTVAMMPLTYSIANGIGFGLISHCLIKLFSGKVRETSWITWLLSFFFILKFVLAI</sequence>
<evidence type="ECO:0000256" key="3">
    <source>
        <dbReference type="ARBA" id="ARBA00022448"/>
    </source>
</evidence>
<protein>
    <submittedName>
        <fullName evidence="10">NCS2 family permease</fullName>
    </submittedName>
</protein>
<dbReference type="PIRSF" id="PIRSF005353">
    <property type="entry name" value="PbuG"/>
    <property type="match status" value="1"/>
</dbReference>
<evidence type="ECO:0000256" key="2">
    <source>
        <dbReference type="ARBA" id="ARBA00005697"/>
    </source>
</evidence>
<feature type="transmembrane region" description="Helical" evidence="9">
    <location>
        <begin position="20"/>
        <end position="39"/>
    </location>
</feature>
<feature type="transmembrane region" description="Helical" evidence="9">
    <location>
        <begin position="111"/>
        <end position="130"/>
    </location>
</feature>
<feature type="transmembrane region" description="Helical" evidence="9">
    <location>
        <begin position="255"/>
        <end position="281"/>
    </location>
</feature>
<feature type="transmembrane region" description="Helical" evidence="9">
    <location>
        <begin position="214"/>
        <end position="235"/>
    </location>
</feature>
<keyword evidence="11" id="KW-1185">Reference proteome</keyword>
<feature type="transmembrane region" description="Helical" evidence="9">
    <location>
        <begin position="352"/>
        <end position="373"/>
    </location>
</feature>
<feature type="transmembrane region" description="Helical" evidence="9">
    <location>
        <begin position="449"/>
        <end position="465"/>
    </location>
</feature>
<accession>A0A926DXZ8</accession>
<name>A0A926DXZ8_9FIRM</name>
<evidence type="ECO:0000256" key="8">
    <source>
        <dbReference type="PIRNR" id="PIRNR005353"/>
    </source>
</evidence>
<comment type="subcellular location">
    <subcellularLocation>
        <location evidence="1 8">Cell membrane</location>
        <topology evidence="1 8">Multi-pass membrane protein</topology>
    </subcellularLocation>
</comment>
<feature type="transmembrane region" description="Helical" evidence="9">
    <location>
        <begin position="379"/>
        <end position="396"/>
    </location>
</feature>
<dbReference type="GO" id="GO:0005886">
    <property type="term" value="C:plasma membrane"/>
    <property type="evidence" value="ECO:0007669"/>
    <property type="project" value="UniProtKB-SubCell"/>
</dbReference>
<evidence type="ECO:0000256" key="9">
    <source>
        <dbReference type="SAM" id="Phobius"/>
    </source>
</evidence>
<dbReference type="PANTHER" id="PTHR43337">
    <property type="entry name" value="XANTHINE/URACIL PERMEASE C887.17-RELATED"/>
    <property type="match status" value="1"/>
</dbReference>
<dbReference type="EMBL" id="JACRST010000004">
    <property type="protein sequence ID" value="MBC8546176.1"/>
    <property type="molecule type" value="Genomic_DNA"/>
</dbReference>
<evidence type="ECO:0000256" key="6">
    <source>
        <dbReference type="ARBA" id="ARBA00022989"/>
    </source>
</evidence>
<evidence type="ECO:0000313" key="10">
    <source>
        <dbReference type="EMBL" id="MBC8546176.1"/>
    </source>
</evidence>
<keyword evidence="4 8" id="KW-1003">Cell membrane</keyword>
<feature type="transmembrane region" description="Helical" evidence="9">
    <location>
        <begin position="82"/>
        <end position="99"/>
    </location>
</feature>
<organism evidence="10 11">
    <name type="scientific">Ligaoa zhengdingensis</name>
    <dbReference type="NCBI Taxonomy" id="2763658"/>
    <lineage>
        <taxon>Bacteria</taxon>
        <taxon>Bacillati</taxon>
        <taxon>Bacillota</taxon>
        <taxon>Clostridia</taxon>
        <taxon>Eubacteriales</taxon>
        <taxon>Oscillospiraceae</taxon>
        <taxon>Ligaoa</taxon>
    </lineage>
</organism>
<evidence type="ECO:0000256" key="7">
    <source>
        <dbReference type="ARBA" id="ARBA00023136"/>
    </source>
</evidence>
<evidence type="ECO:0000256" key="4">
    <source>
        <dbReference type="ARBA" id="ARBA00022475"/>
    </source>
</evidence>
<evidence type="ECO:0000256" key="1">
    <source>
        <dbReference type="ARBA" id="ARBA00004651"/>
    </source>
</evidence>
<feature type="transmembrane region" description="Helical" evidence="9">
    <location>
        <begin position="408"/>
        <end position="429"/>
    </location>
</feature>
<evidence type="ECO:0000313" key="11">
    <source>
        <dbReference type="Proteomes" id="UP000653127"/>
    </source>
</evidence>
<dbReference type="InterPro" id="IPR026033">
    <property type="entry name" value="Azg-like_bact_archaea"/>
</dbReference>
<feature type="transmembrane region" description="Helical" evidence="9">
    <location>
        <begin position="142"/>
        <end position="159"/>
    </location>
</feature>
<dbReference type="AlphaFoldDB" id="A0A926DXZ8"/>
<dbReference type="PANTHER" id="PTHR43337:SF1">
    <property type="entry name" value="XANTHINE_URACIL PERMEASE C887.17-RELATED"/>
    <property type="match status" value="1"/>
</dbReference>
<comment type="similarity">
    <text evidence="2 8">Belongs to the nucleobase:cation symporter-2 (NCS2) (TC 2.A.40) family. Azg-like subfamily.</text>
</comment>
<feature type="transmembrane region" description="Helical" evidence="9">
    <location>
        <begin position="190"/>
        <end position="207"/>
    </location>
</feature>
<dbReference type="RefSeq" id="WP_249282329.1">
    <property type="nucleotide sequence ID" value="NZ_JACRST010000004.1"/>
</dbReference>
<proteinExistence type="inferred from homology"/>